<dbReference type="InterPro" id="IPR011990">
    <property type="entry name" value="TPR-like_helical_dom_sf"/>
</dbReference>
<dbReference type="EMBL" id="JABFUD020000001">
    <property type="protein sequence ID" value="KAI5084497.1"/>
    <property type="molecule type" value="Genomic_DNA"/>
</dbReference>
<protein>
    <submittedName>
        <fullName evidence="2">Uncharacterized protein</fullName>
    </submittedName>
</protein>
<comment type="caution">
    <text evidence="2">The sequence shown here is derived from an EMBL/GenBank/DDBJ whole genome shotgun (WGS) entry which is preliminary data.</text>
</comment>
<gene>
    <name evidence="2" type="ORF">GOP47_0000666</name>
</gene>
<keyword evidence="3" id="KW-1185">Reference proteome</keyword>
<dbReference type="PANTHER" id="PTHR47926">
    <property type="entry name" value="PENTATRICOPEPTIDE REPEAT-CONTAINING PROTEIN"/>
    <property type="match status" value="1"/>
</dbReference>
<evidence type="ECO:0000313" key="3">
    <source>
        <dbReference type="Proteomes" id="UP000886520"/>
    </source>
</evidence>
<dbReference type="Proteomes" id="UP000886520">
    <property type="component" value="Chromosome 1"/>
</dbReference>
<feature type="region of interest" description="Disordered" evidence="1">
    <location>
        <begin position="37"/>
        <end position="72"/>
    </location>
</feature>
<sequence>MRFRRRSIFGFHWRDPVRSQCDTQSKEALGGARIKGDCSGKGEAGTEIGVGDGSNDTGIDAGASSEARPEGEEAAKQIELFSEGVFNQGEEHRAGPLNKCFRCQPSRPPGFAKAAVLERLWKDYFKDPSQWCDLRRNKRNPKAPDFRHRATHDLLWMDNIRNPSWVASMLQKLDTQTYVRIPETQSSCTHNFKEALSFVQRASLDRIPVDKIVPVLLKCTKEKNPAFAERVHALLRKNQLDTHKLLGNYLVRMLAGVGSLQDAQSVFDRLTSRNEHFWSSLINGYIKSGLCESDGCRQRP</sequence>
<evidence type="ECO:0000256" key="1">
    <source>
        <dbReference type="SAM" id="MobiDB-lite"/>
    </source>
</evidence>
<dbReference type="GO" id="GO:0009451">
    <property type="term" value="P:RNA modification"/>
    <property type="evidence" value="ECO:0007669"/>
    <property type="project" value="InterPro"/>
</dbReference>
<evidence type="ECO:0000313" key="2">
    <source>
        <dbReference type="EMBL" id="KAI5084497.1"/>
    </source>
</evidence>
<accession>A0A9D4VDY6</accession>
<name>A0A9D4VDY6_ADICA</name>
<dbReference type="GO" id="GO:0003723">
    <property type="term" value="F:RNA binding"/>
    <property type="evidence" value="ECO:0007669"/>
    <property type="project" value="InterPro"/>
</dbReference>
<reference evidence="2" key="1">
    <citation type="submission" date="2021-01" db="EMBL/GenBank/DDBJ databases">
        <title>Adiantum capillus-veneris genome.</title>
        <authorList>
            <person name="Fang Y."/>
            <person name="Liao Q."/>
        </authorList>
    </citation>
    <scope>NUCLEOTIDE SEQUENCE</scope>
    <source>
        <strain evidence="2">H3</strain>
        <tissue evidence="2">Leaf</tissue>
    </source>
</reference>
<dbReference type="PANTHER" id="PTHR47926:SF347">
    <property type="entry name" value="PENTATRICOPEPTIDE REPEAT-CONTAINING PROTEIN"/>
    <property type="match status" value="1"/>
</dbReference>
<dbReference type="Gene3D" id="1.25.40.10">
    <property type="entry name" value="Tetratricopeptide repeat domain"/>
    <property type="match status" value="1"/>
</dbReference>
<dbReference type="OrthoDB" id="1078367at2759"/>
<organism evidence="2 3">
    <name type="scientific">Adiantum capillus-veneris</name>
    <name type="common">Maidenhair fern</name>
    <dbReference type="NCBI Taxonomy" id="13818"/>
    <lineage>
        <taxon>Eukaryota</taxon>
        <taxon>Viridiplantae</taxon>
        <taxon>Streptophyta</taxon>
        <taxon>Embryophyta</taxon>
        <taxon>Tracheophyta</taxon>
        <taxon>Polypodiopsida</taxon>
        <taxon>Polypodiidae</taxon>
        <taxon>Polypodiales</taxon>
        <taxon>Pteridineae</taxon>
        <taxon>Pteridaceae</taxon>
        <taxon>Vittarioideae</taxon>
        <taxon>Adiantum</taxon>
    </lineage>
</organism>
<proteinExistence type="predicted"/>
<dbReference type="AlphaFoldDB" id="A0A9D4VDY6"/>
<dbReference type="InterPro" id="IPR046960">
    <property type="entry name" value="PPR_At4g14850-like_plant"/>
</dbReference>